<feature type="transmembrane region" description="Helical" evidence="1">
    <location>
        <begin position="50"/>
        <end position="72"/>
    </location>
</feature>
<reference evidence="2" key="1">
    <citation type="journal article" date="2023" name="Science">
        <title>Genome structures resolve the early diversification of teleost fishes.</title>
        <authorList>
            <person name="Parey E."/>
            <person name="Louis A."/>
            <person name="Montfort J."/>
            <person name="Bouchez O."/>
            <person name="Roques C."/>
            <person name="Iampietro C."/>
            <person name="Lluch J."/>
            <person name="Castinel A."/>
            <person name="Donnadieu C."/>
            <person name="Desvignes T."/>
            <person name="Floi Bucao C."/>
            <person name="Jouanno E."/>
            <person name="Wen M."/>
            <person name="Mejri S."/>
            <person name="Dirks R."/>
            <person name="Jansen H."/>
            <person name="Henkel C."/>
            <person name="Chen W.J."/>
            <person name="Zahm M."/>
            <person name="Cabau C."/>
            <person name="Klopp C."/>
            <person name="Thompson A.W."/>
            <person name="Robinson-Rechavi M."/>
            <person name="Braasch I."/>
            <person name="Lecointre G."/>
            <person name="Bobe J."/>
            <person name="Postlethwait J.H."/>
            <person name="Berthelot C."/>
            <person name="Roest Crollius H."/>
            <person name="Guiguen Y."/>
        </authorList>
    </citation>
    <scope>NUCLEOTIDE SEQUENCE</scope>
    <source>
        <strain evidence="2">WJC10195</strain>
    </source>
</reference>
<accession>A0A9Q1FIH6</accession>
<protein>
    <submittedName>
        <fullName evidence="2">Uncharacterized protein</fullName>
    </submittedName>
</protein>
<keyword evidence="1" id="KW-1133">Transmembrane helix</keyword>
<proteinExistence type="predicted"/>
<keyword evidence="1" id="KW-0472">Membrane</keyword>
<keyword evidence="3" id="KW-1185">Reference proteome</keyword>
<keyword evidence="1" id="KW-0812">Transmembrane</keyword>
<evidence type="ECO:0000256" key="1">
    <source>
        <dbReference type="SAM" id="Phobius"/>
    </source>
</evidence>
<organism evidence="2 3">
    <name type="scientific">Synaphobranchus kaupii</name>
    <name type="common">Kaup's arrowtooth eel</name>
    <dbReference type="NCBI Taxonomy" id="118154"/>
    <lineage>
        <taxon>Eukaryota</taxon>
        <taxon>Metazoa</taxon>
        <taxon>Chordata</taxon>
        <taxon>Craniata</taxon>
        <taxon>Vertebrata</taxon>
        <taxon>Euteleostomi</taxon>
        <taxon>Actinopterygii</taxon>
        <taxon>Neopterygii</taxon>
        <taxon>Teleostei</taxon>
        <taxon>Anguilliformes</taxon>
        <taxon>Synaphobranchidae</taxon>
        <taxon>Synaphobranchus</taxon>
    </lineage>
</organism>
<comment type="caution">
    <text evidence="2">The sequence shown here is derived from an EMBL/GenBank/DDBJ whole genome shotgun (WGS) entry which is preliminary data.</text>
</comment>
<gene>
    <name evidence="2" type="ORF">SKAU_G00160970</name>
</gene>
<name>A0A9Q1FIH6_SYNKA</name>
<dbReference type="AlphaFoldDB" id="A0A9Q1FIH6"/>
<sequence>MWILDSYRKNVKSSLTFLKKDELMQEREQSLDEKTRLHSAQKRRRRGWKIMYIFMNIAAGCGIVELFCFISKC</sequence>
<evidence type="ECO:0000313" key="2">
    <source>
        <dbReference type="EMBL" id="KAJ8359572.1"/>
    </source>
</evidence>
<evidence type="ECO:0000313" key="3">
    <source>
        <dbReference type="Proteomes" id="UP001152622"/>
    </source>
</evidence>
<dbReference type="Proteomes" id="UP001152622">
    <property type="component" value="Chromosome 5"/>
</dbReference>
<dbReference type="EMBL" id="JAINUF010000005">
    <property type="protein sequence ID" value="KAJ8359572.1"/>
    <property type="molecule type" value="Genomic_DNA"/>
</dbReference>